<keyword evidence="3" id="KW-1185">Reference proteome</keyword>
<organism evidence="2 3">
    <name type="scientific">Pigmentiphaga kullae</name>
    <dbReference type="NCBI Taxonomy" id="151784"/>
    <lineage>
        <taxon>Bacteria</taxon>
        <taxon>Pseudomonadati</taxon>
        <taxon>Pseudomonadota</taxon>
        <taxon>Betaproteobacteria</taxon>
        <taxon>Burkholderiales</taxon>
        <taxon>Alcaligenaceae</taxon>
        <taxon>Pigmentiphaga</taxon>
    </lineage>
</organism>
<name>A0A4Q7N6Y1_9BURK</name>
<evidence type="ECO:0000256" key="1">
    <source>
        <dbReference type="SAM" id="SignalP"/>
    </source>
</evidence>
<dbReference type="Proteomes" id="UP000292445">
    <property type="component" value="Unassembled WGS sequence"/>
</dbReference>
<feature type="chain" id="PRO_5020650677" evidence="1">
    <location>
        <begin position="31"/>
        <end position="172"/>
    </location>
</feature>
<gene>
    <name evidence="2" type="ORF">EV675_5878</name>
</gene>
<proteinExistence type="predicted"/>
<protein>
    <submittedName>
        <fullName evidence="2">Uncharacterized protein</fullName>
    </submittedName>
</protein>
<accession>A0A4Q7N6Y1</accession>
<evidence type="ECO:0000313" key="2">
    <source>
        <dbReference type="EMBL" id="RZS77150.1"/>
    </source>
</evidence>
<sequence>MDSDSRIFHRRLARLALFGAATLFCGAASGATYCSFVNRDDGGNRKFTVRIDTARFKGEPVAVNDCTPSTIIELITHRNYQIPEPLWLSSGFDEDRNRLSYKLVMQRSGGYSGLAQAVIVEAIDSSEVGEVYPIHLEPVDSINVIFVSGSNNQAREKVPKRKYILEGKFNSN</sequence>
<dbReference type="OrthoDB" id="9823504at2"/>
<dbReference type="AlphaFoldDB" id="A0A4Q7N6Y1"/>
<evidence type="ECO:0000313" key="3">
    <source>
        <dbReference type="Proteomes" id="UP000292445"/>
    </source>
</evidence>
<dbReference type="EMBL" id="SGXC01000004">
    <property type="protein sequence ID" value="RZS77150.1"/>
    <property type="molecule type" value="Genomic_DNA"/>
</dbReference>
<reference evidence="2 3" key="1">
    <citation type="submission" date="2019-02" db="EMBL/GenBank/DDBJ databases">
        <title>Genomic Encyclopedia of Type Strains, Phase IV (KMG-IV): sequencing the most valuable type-strain genomes for metagenomic binning, comparative biology and taxonomic classification.</title>
        <authorList>
            <person name="Goeker M."/>
        </authorList>
    </citation>
    <scope>NUCLEOTIDE SEQUENCE [LARGE SCALE GENOMIC DNA]</scope>
    <source>
        <strain evidence="2 3">K24</strain>
    </source>
</reference>
<keyword evidence="1" id="KW-0732">Signal</keyword>
<feature type="signal peptide" evidence="1">
    <location>
        <begin position="1"/>
        <end position="30"/>
    </location>
</feature>
<dbReference type="RefSeq" id="WP_130362194.1">
    <property type="nucleotide sequence ID" value="NZ_SGXC01000004.1"/>
</dbReference>
<comment type="caution">
    <text evidence="2">The sequence shown here is derived from an EMBL/GenBank/DDBJ whole genome shotgun (WGS) entry which is preliminary data.</text>
</comment>